<evidence type="ECO:0008006" key="11">
    <source>
        <dbReference type="Google" id="ProtNLM"/>
    </source>
</evidence>
<proteinExistence type="predicted"/>
<dbReference type="EMBL" id="QRIM01000006">
    <property type="protein sequence ID" value="RHG60843.1"/>
    <property type="molecule type" value="Genomic_DNA"/>
</dbReference>
<protein>
    <recommendedName>
        <fullName evidence="11">ABC transporter permease</fullName>
    </recommendedName>
</protein>
<keyword evidence="1" id="KW-0175">Coiled coil</keyword>
<feature type="transmembrane region" description="Helical" evidence="2">
    <location>
        <begin position="116"/>
        <end position="148"/>
    </location>
</feature>
<keyword evidence="2" id="KW-1133">Transmembrane helix</keyword>
<dbReference type="EMBL" id="QRXY01000007">
    <property type="protein sequence ID" value="RGU45965.1"/>
    <property type="molecule type" value="Genomic_DNA"/>
</dbReference>
<evidence type="ECO:0000256" key="1">
    <source>
        <dbReference type="SAM" id="Coils"/>
    </source>
</evidence>
<dbReference type="Proteomes" id="UP000285693">
    <property type="component" value="Unassembled WGS sequence"/>
</dbReference>
<dbReference type="RefSeq" id="WP_117556539.1">
    <property type="nucleotide sequence ID" value="NZ_JAAILK010000001.1"/>
</dbReference>
<organism evidence="3 7">
    <name type="scientific">Coprococcus comes</name>
    <dbReference type="NCBI Taxonomy" id="410072"/>
    <lineage>
        <taxon>Bacteria</taxon>
        <taxon>Bacillati</taxon>
        <taxon>Bacillota</taxon>
        <taxon>Clostridia</taxon>
        <taxon>Lachnospirales</taxon>
        <taxon>Lachnospiraceae</taxon>
        <taxon>Coprococcus</taxon>
    </lineage>
</organism>
<dbReference type="Pfam" id="PF06541">
    <property type="entry name" value="ABC_trans_CmpB"/>
    <property type="match status" value="1"/>
</dbReference>
<feature type="transmembrane region" description="Helical" evidence="2">
    <location>
        <begin position="75"/>
        <end position="95"/>
    </location>
</feature>
<evidence type="ECO:0000313" key="10">
    <source>
        <dbReference type="Proteomes" id="UP000286595"/>
    </source>
</evidence>
<keyword evidence="2" id="KW-0812">Transmembrane</keyword>
<dbReference type="InterPro" id="IPR010540">
    <property type="entry name" value="CmpB_TMEM229"/>
</dbReference>
<accession>A0A3E4GS17</accession>
<keyword evidence="8" id="KW-1185">Reference proteome</keyword>
<dbReference type="AlphaFoldDB" id="A0A3E4GS17"/>
<evidence type="ECO:0000313" key="9">
    <source>
        <dbReference type="Proteomes" id="UP000285693"/>
    </source>
</evidence>
<comment type="caution">
    <text evidence="3">The sequence shown here is derived from an EMBL/GenBank/DDBJ whole genome shotgun (WGS) entry which is preliminary data.</text>
</comment>
<evidence type="ECO:0000313" key="4">
    <source>
        <dbReference type="EMBL" id="RGT91962.1"/>
    </source>
</evidence>
<gene>
    <name evidence="6" type="ORF">DW252_06665</name>
    <name evidence="5" type="ORF">DWW65_07040</name>
    <name evidence="4" type="ORF">DWX03_02890</name>
    <name evidence="3" type="ORF">DXD67_04355</name>
</gene>
<evidence type="ECO:0000313" key="5">
    <source>
        <dbReference type="EMBL" id="RGU45965.1"/>
    </source>
</evidence>
<dbReference type="EMBL" id="QSOV01000003">
    <property type="protein sequence ID" value="RGJ24983.1"/>
    <property type="molecule type" value="Genomic_DNA"/>
</dbReference>
<feature type="transmembrane region" description="Helical" evidence="2">
    <location>
        <begin position="6"/>
        <end position="29"/>
    </location>
</feature>
<name>A0A3E4GS17_9FIRM</name>
<feature type="transmembrane region" description="Helical" evidence="2">
    <location>
        <begin position="50"/>
        <end position="69"/>
    </location>
</feature>
<keyword evidence="2" id="KW-0472">Membrane</keyword>
<reference evidence="7 8" key="1">
    <citation type="submission" date="2018-08" db="EMBL/GenBank/DDBJ databases">
        <title>A genome reference for cultivated species of the human gut microbiota.</title>
        <authorList>
            <person name="Zou Y."/>
            <person name="Xue W."/>
            <person name="Luo G."/>
        </authorList>
    </citation>
    <scope>NUCLEOTIDE SEQUENCE [LARGE SCALE GENOMIC DNA]</scope>
    <source>
        <strain evidence="5 9">AF16-31</strain>
        <strain evidence="4 8">AF18-12LB</strain>
        <strain evidence="6 10">AM22-12LB</strain>
        <strain evidence="3 7">TM07-19</strain>
    </source>
</reference>
<evidence type="ECO:0000313" key="6">
    <source>
        <dbReference type="EMBL" id="RHG60843.1"/>
    </source>
</evidence>
<sequence>MWWNRIIFGIDGYEVVMWFLTYSMMGWLVESIYMSFCNHKITNRGFAKGPFCPIYGFGALTVFFILRPYSDNSILLFFLGSFLATTLEFLTALVMKRIFGEIWWDYHEKPFNYRGIICLESSIAWGFYTLFLFMFLQNIVAAFVAMIPVRAGRAIGNLILIGYIMDFSATIYRQKKENLQESMDEEQIQQIEQAKDKMKDNFLT</sequence>
<evidence type="ECO:0000313" key="3">
    <source>
        <dbReference type="EMBL" id="RGJ24983.1"/>
    </source>
</evidence>
<feature type="coiled-coil region" evidence="1">
    <location>
        <begin position="169"/>
        <end position="201"/>
    </location>
</feature>
<evidence type="ECO:0000256" key="2">
    <source>
        <dbReference type="SAM" id="Phobius"/>
    </source>
</evidence>
<dbReference type="Proteomes" id="UP000260655">
    <property type="component" value="Unassembled WGS sequence"/>
</dbReference>
<evidence type="ECO:0000313" key="8">
    <source>
        <dbReference type="Proteomes" id="UP000283360"/>
    </source>
</evidence>
<dbReference type="Proteomes" id="UP000283360">
    <property type="component" value="Unassembled WGS sequence"/>
</dbReference>
<dbReference type="EMBL" id="QRXJ01000003">
    <property type="protein sequence ID" value="RGT91962.1"/>
    <property type="molecule type" value="Genomic_DNA"/>
</dbReference>
<dbReference type="Proteomes" id="UP000286595">
    <property type="component" value="Unassembled WGS sequence"/>
</dbReference>
<evidence type="ECO:0000313" key="7">
    <source>
        <dbReference type="Proteomes" id="UP000260655"/>
    </source>
</evidence>